<feature type="compositionally biased region" description="Acidic residues" evidence="1">
    <location>
        <begin position="11"/>
        <end position="20"/>
    </location>
</feature>
<evidence type="ECO:0000256" key="1">
    <source>
        <dbReference type="SAM" id="MobiDB-lite"/>
    </source>
</evidence>
<gene>
    <name evidence="2" type="ORF">CX676_21880</name>
</gene>
<evidence type="ECO:0000313" key="2">
    <source>
        <dbReference type="EMBL" id="AUH66948.1"/>
    </source>
</evidence>
<geneLocation type="plasmid" evidence="3">
    <name>ppz03</name>
</geneLocation>
<keyword evidence="3" id="KW-1185">Reference proteome</keyword>
<reference evidence="2 3" key="1">
    <citation type="journal article" date="2013" name="Antonie Van Leeuwenhoek">
        <title>Paracoccus zhejiangensis sp. nov., isolated from activated sludge in wastewater-treatment system.</title>
        <authorList>
            <person name="Wu Z.G."/>
            <person name="Zhang D.F."/>
            <person name="Liu Y.L."/>
            <person name="Wang F."/>
            <person name="Jiang X."/>
            <person name="Li C."/>
            <person name="Li S.P."/>
            <person name="Hong Q."/>
            <person name="Li W.J."/>
        </authorList>
    </citation>
    <scope>NUCLEOTIDE SEQUENCE [LARGE SCALE GENOMIC DNA]</scope>
    <source>
        <strain evidence="2 3">J6</strain>
        <plasmid evidence="3">Plasmid ppz03</plasmid>
    </source>
</reference>
<feature type="region of interest" description="Disordered" evidence="1">
    <location>
        <begin position="1"/>
        <end position="20"/>
    </location>
</feature>
<dbReference type="KEGG" id="pzh:CX676_21880"/>
<accession>A0A2H5F5W9</accession>
<dbReference type="Proteomes" id="UP000234530">
    <property type="component" value="Plasmid pPZ03"/>
</dbReference>
<keyword evidence="2" id="KW-0614">Plasmid</keyword>
<protein>
    <submittedName>
        <fullName evidence="2">Uncharacterized protein</fullName>
    </submittedName>
</protein>
<name>A0A2H5F5W9_9RHOB</name>
<evidence type="ECO:0000313" key="3">
    <source>
        <dbReference type="Proteomes" id="UP000234530"/>
    </source>
</evidence>
<organism evidence="2 3">
    <name type="scientific">Paracoccus zhejiangensis</name>
    <dbReference type="NCBI Taxonomy" id="1077935"/>
    <lineage>
        <taxon>Bacteria</taxon>
        <taxon>Pseudomonadati</taxon>
        <taxon>Pseudomonadota</taxon>
        <taxon>Alphaproteobacteria</taxon>
        <taxon>Rhodobacterales</taxon>
        <taxon>Paracoccaceae</taxon>
        <taxon>Paracoccus</taxon>
    </lineage>
</organism>
<sequence>MFNEPGPDPGMMEEDVQAEDDYLRISPPAGEADDVPEALTENVPYETCEKVPEAKTQEFFRGTPDAYANRMFYDFARYERVLTTKDCTCAGKVAPFDTVQEIRDQITAEQGEDWNRLIIGGDYETAGNKLRDQVEAMCGGRF</sequence>
<dbReference type="AlphaFoldDB" id="A0A2H5F5W9"/>
<dbReference type="EMBL" id="CP025433">
    <property type="protein sequence ID" value="AUH66948.1"/>
    <property type="molecule type" value="Genomic_DNA"/>
</dbReference>
<proteinExistence type="predicted"/>